<keyword evidence="6 10" id="KW-0694">RNA-binding</keyword>
<dbReference type="GO" id="GO:0003723">
    <property type="term" value="F:RNA binding"/>
    <property type="evidence" value="ECO:0007669"/>
    <property type="project" value="UniProtKB-KW"/>
</dbReference>
<dbReference type="InterPro" id="IPR001831">
    <property type="entry name" value="IV_Tat"/>
</dbReference>
<keyword evidence="9 10" id="KW-0804">Transcription</keyword>
<keyword evidence="8 10" id="KW-0010">Activator</keyword>
<evidence type="ECO:0000256" key="2">
    <source>
        <dbReference type="ARBA" id="ARBA00009398"/>
    </source>
</evidence>
<comment type="subcellular location">
    <subcellularLocation>
        <location evidence="1 10">Host nucleus</location>
        <location evidence="1 10">Host nucleolus</location>
    </subcellularLocation>
</comment>
<dbReference type="GO" id="GO:0044196">
    <property type="term" value="C:host cell nucleolus"/>
    <property type="evidence" value="ECO:0007669"/>
    <property type="project" value="UniProtKB-SubCell"/>
</dbReference>
<keyword evidence="5" id="KW-0945">Host-virus interaction</keyword>
<dbReference type="Gene3D" id="4.10.20.10">
    <property type="entry name" value="Tat domain"/>
    <property type="match status" value="1"/>
</dbReference>
<evidence type="ECO:0000313" key="12">
    <source>
        <dbReference type="Proteomes" id="UP000101849"/>
    </source>
</evidence>
<gene>
    <name evidence="11" type="primary">tat</name>
</gene>
<evidence type="ECO:0000256" key="9">
    <source>
        <dbReference type="ARBA" id="ARBA00023163"/>
    </source>
</evidence>
<organismHost>
    <name type="scientific">Homo sapiens</name>
    <name type="common">Human</name>
    <dbReference type="NCBI Taxonomy" id="9606"/>
</organismHost>
<keyword evidence="7 10" id="KW-0805">Transcription regulation</keyword>
<accession>H6D0D3</accession>
<protein>
    <recommendedName>
        <fullName evidence="3 10">Protein Tat</fullName>
    </recommendedName>
</protein>
<evidence type="ECO:0000256" key="6">
    <source>
        <dbReference type="ARBA" id="ARBA00022884"/>
    </source>
</evidence>
<evidence type="ECO:0000256" key="10">
    <source>
        <dbReference type="RuleBase" id="RU003311"/>
    </source>
</evidence>
<evidence type="ECO:0000313" key="11">
    <source>
        <dbReference type="EMBL" id="AFB38912.1"/>
    </source>
</evidence>
<evidence type="ECO:0000256" key="5">
    <source>
        <dbReference type="ARBA" id="ARBA00022581"/>
    </source>
</evidence>
<evidence type="ECO:0000256" key="7">
    <source>
        <dbReference type="ARBA" id="ARBA00023015"/>
    </source>
</evidence>
<evidence type="ECO:0000256" key="3">
    <source>
        <dbReference type="ARBA" id="ARBA00022376"/>
    </source>
</evidence>
<proteinExistence type="inferred from homology"/>
<dbReference type="GO" id="GO:0050434">
    <property type="term" value="P:positive regulation of viral transcription"/>
    <property type="evidence" value="ECO:0007669"/>
    <property type="project" value="InterPro"/>
</dbReference>
<organism evidence="11 12">
    <name type="scientific">Human immunodeficiency virus type 1</name>
    <name type="common">HIV-1</name>
    <dbReference type="NCBI Taxonomy" id="11676"/>
    <lineage>
        <taxon>Viruses</taxon>
        <taxon>Riboviria</taxon>
        <taxon>Pararnavirae</taxon>
        <taxon>Artverviricota</taxon>
        <taxon>Revtraviricetes</taxon>
        <taxon>Ortervirales</taxon>
        <taxon>Retroviridae</taxon>
        <taxon>Orthoretrovirinae</taxon>
        <taxon>Lentivirus</taxon>
        <taxon>Lentivirus humimdef1</taxon>
    </lineage>
</organism>
<dbReference type="Pfam" id="PF00539">
    <property type="entry name" value="Tat"/>
    <property type="match status" value="1"/>
</dbReference>
<evidence type="ECO:0000256" key="8">
    <source>
        <dbReference type="ARBA" id="ARBA00023159"/>
    </source>
</evidence>
<keyword evidence="4 10" id="KW-1048">Host nucleus</keyword>
<evidence type="ECO:0000256" key="1">
    <source>
        <dbReference type="ARBA" id="ARBA00004307"/>
    </source>
</evidence>
<dbReference type="Proteomes" id="UP000101849">
    <property type="component" value="Genome"/>
</dbReference>
<dbReference type="GO" id="GO:0001070">
    <property type="term" value="F:RNA-binding transcription regulator activity"/>
    <property type="evidence" value="ECO:0007669"/>
    <property type="project" value="InterPro"/>
</dbReference>
<sequence>MEPVDPRLEPWQHPGSQPKTACTNCYCKRCCLHCQVCFMKKSLRPLLWQEEAETATKTSSG</sequence>
<reference evidence="11 12" key="1">
    <citation type="journal article" date="2011" name="J. Virol.">
        <title>Demographic processes affect HIV-1 evolution in primary infection before the onset of selective processes.</title>
        <authorList>
            <person name="Herbeck J.T."/>
            <person name="Rolland M."/>
            <person name="Liu Y."/>
            <person name="McLaughlin S."/>
            <person name="McNevin J."/>
            <person name="Zhao H."/>
            <person name="Wong K."/>
            <person name="Stoddard J.N."/>
            <person name="Raugi D."/>
            <person name="Sorensen S."/>
            <person name="Genowati I."/>
            <person name="Birditt B."/>
            <person name="McKay A."/>
            <person name="Diem K."/>
            <person name="Maust B.S."/>
            <person name="Deng W."/>
            <person name="Collier A.C."/>
            <person name="Stekler J.D."/>
            <person name="McElrath M.J."/>
            <person name="Mullins J.I."/>
        </authorList>
    </citation>
    <scope>NUCLEOTIDE SEQUENCE [LARGE SCALE GENOMIC DNA]</scope>
    <source>
        <strain evidence="11">USPI38417EI53y05061pcWG2B10</strain>
    </source>
</reference>
<dbReference type="EMBL" id="JN024384">
    <property type="protein sequence ID" value="AFB38912.1"/>
    <property type="molecule type" value="Genomic_RNA"/>
</dbReference>
<comment type="similarity">
    <text evidence="2 10">Belongs to the lentiviruses Tat family.</text>
</comment>
<evidence type="ECO:0000256" key="4">
    <source>
        <dbReference type="ARBA" id="ARBA00022562"/>
    </source>
</evidence>
<dbReference type="InterPro" id="IPR036963">
    <property type="entry name" value="Tat_dom_sf"/>
</dbReference>
<name>H6D0D3_HV1</name>